<dbReference type="PANTHER" id="PTHR30086">
    <property type="entry name" value="ARGININE EXPORTER PROTEIN ARGO"/>
    <property type="match status" value="1"/>
</dbReference>
<gene>
    <name evidence="7" type="ORF">M2319_003865</name>
</gene>
<feature type="transmembrane region" description="Helical" evidence="6">
    <location>
        <begin position="6"/>
        <end position="29"/>
    </location>
</feature>
<comment type="caution">
    <text evidence="7">The sequence shown here is derived from an EMBL/GenBank/DDBJ whole genome shotgun (WGS) entry which is preliminary data.</text>
</comment>
<evidence type="ECO:0000313" key="7">
    <source>
        <dbReference type="EMBL" id="MCW2309511.1"/>
    </source>
</evidence>
<dbReference type="InterPro" id="IPR001123">
    <property type="entry name" value="LeuE-type"/>
</dbReference>
<comment type="subcellular location">
    <subcellularLocation>
        <location evidence="1">Cell membrane</location>
        <topology evidence="1">Multi-pass membrane protein</topology>
    </subcellularLocation>
</comment>
<evidence type="ECO:0000256" key="1">
    <source>
        <dbReference type="ARBA" id="ARBA00004651"/>
    </source>
</evidence>
<accession>A0ABT3HGW6</accession>
<dbReference type="PIRSF" id="PIRSF006324">
    <property type="entry name" value="LeuE"/>
    <property type="match status" value="1"/>
</dbReference>
<evidence type="ECO:0000256" key="2">
    <source>
        <dbReference type="ARBA" id="ARBA00022475"/>
    </source>
</evidence>
<evidence type="ECO:0000256" key="3">
    <source>
        <dbReference type="ARBA" id="ARBA00022692"/>
    </source>
</evidence>
<dbReference type="Pfam" id="PF01810">
    <property type="entry name" value="LysE"/>
    <property type="match status" value="1"/>
</dbReference>
<feature type="transmembrane region" description="Helical" evidence="6">
    <location>
        <begin position="149"/>
        <end position="174"/>
    </location>
</feature>
<evidence type="ECO:0000256" key="4">
    <source>
        <dbReference type="ARBA" id="ARBA00022989"/>
    </source>
</evidence>
<proteinExistence type="predicted"/>
<feature type="transmembrane region" description="Helical" evidence="6">
    <location>
        <begin position="116"/>
        <end position="137"/>
    </location>
</feature>
<feature type="transmembrane region" description="Helical" evidence="6">
    <location>
        <begin position="68"/>
        <end position="89"/>
    </location>
</feature>
<dbReference type="PANTHER" id="PTHR30086:SF20">
    <property type="entry name" value="ARGININE EXPORTER PROTEIN ARGO-RELATED"/>
    <property type="match status" value="1"/>
</dbReference>
<keyword evidence="5 6" id="KW-0472">Membrane</keyword>
<keyword evidence="2" id="KW-1003">Cell membrane</keyword>
<dbReference type="EMBL" id="JAOQNS010000012">
    <property type="protein sequence ID" value="MCW2309511.1"/>
    <property type="molecule type" value="Genomic_DNA"/>
</dbReference>
<organism evidence="7 8">
    <name type="scientific">Rhodobium gokarnense</name>
    <dbReference type="NCBI Taxonomy" id="364296"/>
    <lineage>
        <taxon>Bacteria</taxon>
        <taxon>Pseudomonadati</taxon>
        <taxon>Pseudomonadota</taxon>
        <taxon>Alphaproteobacteria</taxon>
        <taxon>Hyphomicrobiales</taxon>
        <taxon>Rhodobiaceae</taxon>
        <taxon>Rhodobium</taxon>
    </lineage>
</organism>
<name>A0ABT3HGW6_9HYPH</name>
<keyword evidence="3 6" id="KW-0812">Transmembrane</keyword>
<keyword evidence="8" id="KW-1185">Reference proteome</keyword>
<protein>
    <submittedName>
        <fullName evidence="7">Threonine/homoserine/homoserine lactone efflux protein</fullName>
    </submittedName>
</protein>
<reference evidence="8" key="1">
    <citation type="submission" date="2023-07" db="EMBL/GenBank/DDBJ databases">
        <title>Genome sequencing of Purple Non-Sulfur Bacteria from various extreme environments.</title>
        <authorList>
            <person name="Mayer M."/>
        </authorList>
    </citation>
    <scope>NUCLEOTIDE SEQUENCE [LARGE SCALE GENOMIC DNA]</scope>
    <source>
        <strain evidence="8">DSM 17935</strain>
    </source>
</reference>
<dbReference type="Proteomes" id="UP001209755">
    <property type="component" value="Unassembled WGS sequence"/>
</dbReference>
<keyword evidence="4 6" id="KW-1133">Transmembrane helix</keyword>
<dbReference type="RefSeq" id="WP_264603082.1">
    <property type="nucleotide sequence ID" value="NZ_JAOQNS010000012.1"/>
</dbReference>
<sequence>MLDPVTLTLFIATVAVFVFTPGPNMIFCVSKAIIGGPSAGVMSAVGVCIGLVVHAGAAGLGLSKLFQYFPIAYDVLRVVGAGYLLWLAWKSLHETGGLPAECPGTIARPGKSGLRFIVEGALNALLSPKAVFFYIVLFPQFLDPARGSVFVQSLLLIAIINAMNFTVISTLCLFAGKTSAWLAHNPSVLRWQRRIVAGVFAGLAMRVLFSRQTASTV</sequence>
<evidence type="ECO:0000256" key="5">
    <source>
        <dbReference type="ARBA" id="ARBA00023136"/>
    </source>
</evidence>
<evidence type="ECO:0000313" key="8">
    <source>
        <dbReference type="Proteomes" id="UP001209755"/>
    </source>
</evidence>
<feature type="transmembrane region" description="Helical" evidence="6">
    <location>
        <begin position="41"/>
        <end position="62"/>
    </location>
</feature>
<evidence type="ECO:0000256" key="6">
    <source>
        <dbReference type="SAM" id="Phobius"/>
    </source>
</evidence>